<organism evidence="1 2">
    <name type="scientific">Mobilicoccus caccae</name>
    <dbReference type="NCBI Taxonomy" id="1859295"/>
    <lineage>
        <taxon>Bacteria</taxon>
        <taxon>Bacillati</taxon>
        <taxon>Actinomycetota</taxon>
        <taxon>Actinomycetes</taxon>
        <taxon>Micrococcales</taxon>
        <taxon>Dermatophilaceae</taxon>
        <taxon>Mobilicoccus</taxon>
    </lineage>
</organism>
<comment type="caution">
    <text evidence="1">The sequence shown here is derived from an EMBL/GenBank/DDBJ whole genome shotgun (WGS) entry which is preliminary data.</text>
</comment>
<keyword evidence="2" id="KW-1185">Reference proteome</keyword>
<dbReference type="Gene3D" id="2.60.120.200">
    <property type="match status" value="1"/>
</dbReference>
<accession>A0ABQ6ILL4</accession>
<proteinExistence type="predicted"/>
<evidence type="ECO:0000313" key="2">
    <source>
        <dbReference type="Proteomes" id="UP001157126"/>
    </source>
</evidence>
<evidence type="ECO:0000313" key="1">
    <source>
        <dbReference type="EMBL" id="GMA38098.1"/>
    </source>
</evidence>
<dbReference type="Proteomes" id="UP001157126">
    <property type="component" value="Unassembled WGS sequence"/>
</dbReference>
<dbReference type="Pfam" id="PF07081">
    <property type="entry name" value="DUF1349"/>
    <property type="match status" value="1"/>
</dbReference>
<sequence>MTSPEPTTSPTVLPVRHPWSHGRWTNAPAGIREDGDDLLVTAAEGSDAWRTTSYGFVHDSEHALLAPLKAGTAVEVSFTADLPEQFDQAGVFVRADERTWVKAGLERSDGILQLGAVVTRDRSDWSVAPAGDRDGAVVTVRVSRTGDALIVRAAAHQDTDTAPGQDRGPWQFVRVTPTDPGEPLEAGPFVCAPTRAGLVVRFHDWRTTAADLSLH</sequence>
<evidence type="ECO:0008006" key="3">
    <source>
        <dbReference type="Google" id="ProtNLM"/>
    </source>
</evidence>
<dbReference type="PANTHER" id="PTHR35332">
    <property type="entry name" value="REGULATION OF ENOLASE PROTEIN 1"/>
    <property type="match status" value="1"/>
</dbReference>
<protein>
    <recommendedName>
        <fullName evidence="3">DUF1349 domain-containing protein</fullName>
    </recommendedName>
</protein>
<dbReference type="InterPro" id="IPR009784">
    <property type="entry name" value="DUF1349"/>
</dbReference>
<dbReference type="InterPro" id="IPR013320">
    <property type="entry name" value="ConA-like_dom_sf"/>
</dbReference>
<reference evidence="2" key="1">
    <citation type="journal article" date="2019" name="Int. J. Syst. Evol. Microbiol.">
        <title>The Global Catalogue of Microorganisms (GCM) 10K type strain sequencing project: providing services to taxonomists for standard genome sequencing and annotation.</title>
        <authorList>
            <consortium name="The Broad Institute Genomics Platform"/>
            <consortium name="The Broad Institute Genome Sequencing Center for Infectious Disease"/>
            <person name="Wu L."/>
            <person name="Ma J."/>
        </authorList>
    </citation>
    <scope>NUCLEOTIDE SEQUENCE [LARGE SCALE GENOMIC DNA]</scope>
    <source>
        <strain evidence="2">NBRC 113072</strain>
    </source>
</reference>
<dbReference type="PANTHER" id="PTHR35332:SF2">
    <property type="entry name" value="REGULATION OF ENOLASE PROTEIN 1"/>
    <property type="match status" value="1"/>
</dbReference>
<name>A0ABQ6ILL4_9MICO</name>
<dbReference type="RefSeq" id="WP_284302202.1">
    <property type="nucleotide sequence ID" value="NZ_BSUO01000001.1"/>
</dbReference>
<dbReference type="EMBL" id="BSUO01000001">
    <property type="protein sequence ID" value="GMA38098.1"/>
    <property type="molecule type" value="Genomic_DNA"/>
</dbReference>
<gene>
    <name evidence="1" type="ORF">GCM10025883_01430</name>
</gene>
<dbReference type="SUPFAM" id="SSF49899">
    <property type="entry name" value="Concanavalin A-like lectins/glucanases"/>
    <property type="match status" value="1"/>
</dbReference>